<organism evidence="1 2">
    <name type="scientific">Komagataeibacter swingsii</name>
    <dbReference type="NCBI Taxonomy" id="215220"/>
    <lineage>
        <taxon>Bacteria</taxon>
        <taxon>Pseudomonadati</taxon>
        <taxon>Pseudomonadota</taxon>
        <taxon>Alphaproteobacteria</taxon>
        <taxon>Acetobacterales</taxon>
        <taxon>Acetobacteraceae</taxon>
        <taxon>Komagataeibacter</taxon>
    </lineage>
</organism>
<evidence type="ECO:0000313" key="1">
    <source>
        <dbReference type="EMBL" id="NVN38320.1"/>
    </source>
</evidence>
<dbReference type="RefSeq" id="WP_162136444.1">
    <property type="nucleotide sequence ID" value="NZ_JABXXS010000054.1"/>
</dbReference>
<proteinExistence type="predicted"/>
<dbReference type="Proteomes" id="UP000522590">
    <property type="component" value="Unassembled WGS sequence"/>
</dbReference>
<dbReference type="AlphaFoldDB" id="A0A850P6V2"/>
<sequence length="150" mass="17077">MARKKADEITANLTDGAFLTTDAFRRASESICKKIHEDSLSICLGASSDMPRYLVENLTFSDDELYEDATDVFFEDIRKSASWNAIIALMRVNDQRFIVSADEYEDAIIGIRIHPDFDRSEINRFKSSVSDRDKKIDKILSLVSELASRE</sequence>
<protein>
    <submittedName>
        <fullName evidence="1">Uncharacterized protein</fullName>
    </submittedName>
</protein>
<gene>
    <name evidence="1" type="ORF">HUK81_15585</name>
</gene>
<name>A0A850P6V2_9PROT</name>
<evidence type="ECO:0000313" key="2">
    <source>
        <dbReference type="Proteomes" id="UP000522590"/>
    </source>
</evidence>
<reference evidence="1 2" key="1">
    <citation type="submission" date="2020-06" db="EMBL/GenBank/DDBJ databases">
        <title>Description of novel acetic acid bacteria.</title>
        <authorList>
            <person name="Sombolestani A."/>
        </authorList>
    </citation>
    <scope>NUCLEOTIDE SEQUENCE [LARGE SCALE GENOMIC DNA]</scope>
    <source>
        <strain evidence="1 2">LMG 25</strain>
    </source>
</reference>
<dbReference type="EMBL" id="JABXXS010000054">
    <property type="protein sequence ID" value="NVN38320.1"/>
    <property type="molecule type" value="Genomic_DNA"/>
</dbReference>
<accession>A0A850P6V2</accession>
<comment type="caution">
    <text evidence="1">The sequence shown here is derived from an EMBL/GenBank/DDBJ whole genome shotgun (WGS) entry which is preliminary data.</text>
</comment>